<feature type="transmembrane region" description="Helical" evidence="9">
    <location>
        <begin position="230"/>
        <end position="248"/>
    </location>
</feature>
<evidence type="ECO:0000256" key="7">
    <source>
        <dbReference type="ARBA" id="ARBA00023136"/>
    </source>
</evidence>
<comment type="similarity">
    <text evidence="2">Belongs to the BCCT transporter (TC 2.A.15) family.</text>
</comment>
<evidence type="ECO:0000256" key="2">
    <source>
        <dbReference type="ARBA" id="ARBA00005658"/>
    </source>
</evidence>
<reference evidence="10 11" key="1">
    <citation type="submission" date="2018-12" db="EMBL/GenBank/DDBJ databases">
        <authorList>
            <person name="Yu L."/>
        </authorList>
    </citation>
    <scope>NUCLEOTIDE SEQUENCE [LARGE SCALE GENOMIC DNA]</scope>
    <source>
        <strain evidence="10 11">11S</strain>
    </source>
</reference>
<comment type="subcellular location">
    <subcellularLocation>
        <location evidence="1">Cell membrane</location>
        <topology evidence="1">Multi-pass membrane protein</topology>
    </subcellularLocation>
</comment>
<comment type="caution">
    <text evidence="10">The sequence shown here is derived from an EMBL/GenBank/DDBJ whole genome shotgun (WGS) entry which is preliminary data.</text>
</comment>
<evidence type="ECO:0000256" key="9">
    <source>
        <dbReference type="SAM" id="Phobius"/>
    </source>
</evidence>
<organism evidence="10 11">
    <name type="scientific">Halomonas nitroreducens</name>
    <dbReference type="NCBI Taxonomy" id="447425"/>
    <lineage>
        <taxon>Bacteria</taxon>
        <taxon>Pseudomonadati</taxon>
        <taxon>Pseudomonadota</taxon>
        <taxon>Gammaproteobacteria</taxon>
        <taxon>Oceanospirillales</taxon>
        <taxon>Halomonadaceae</taxon>
        <taxon>Halomonas</taxon>
    </lineage>
</organism>
<evidence type="ECO:0000256" key="1">
    <source>
        <dbReference type="ARBA" id="ARBA00004651"/>
    </source>
</evidence>
<feature type="transmembrane region" description="Helical" evidence="9">
    <location>
        <begin position="315"/>
        <end position="333"/>
    </location>
</feature>
<feature type="transmembrane region" description="Helical" evidence="9">
    <location>
        <begin position="260"/>
        <end position="280"/>
    </location>
</feature>
<proteinExistence type="inferred from homology"/>
<keyword evidence="5 9" id="KW-0812">Transmembrane</keyword>
<dbReference type="EMBL" id="RXNS01000006">
    <property type="protein sequence ID" value="RTR04992.1"/>
    <property type="molecule type" value="Genomic_DNA"/>
</dbReference>
<keyword evidence="4" id="KW-1003">Cell membrane</keyword>
<feature type="transmembrane region" description="Helical" evidence="9">
    <location>
        <begin position="86"/>
        <end position="107"/>
    </location>
</feature>
<evidence type="ECO:0000313" key="11">
    <source>
        <dbReference type="Proteomes" id="UP000267400"/>
    </source>
</evidence>
<evidence type="ECO:0000256" key="3">
    <source>
        <dbReference type="ARBA" id="ARBA00022448"/>
    </source>
</evidence>
<feature type="transmembrane region" description="Helical" evidence="9">
    <location>
        <begin position="142"/>
        <end position="160"/>
    </location>
</feature>
<dbReference type="PANTHER" id="PTHR30047:SF7">
    <property type="entry name" value="HIGH-AFFINITY CHOLINE TRANSPORT PROTEIN"/>
    <property type="match status" value="1"/>
</dbReference>
<evidence type="ECO:0000256" key="4">
    <source>
        <dbReference type="ARBA" id="ARBA00022475"/>
    </source>
</evidence>
<dbReference type="Pfam" id="PF02028">
    <property type="entry name" value="BCCT"/>
    <property type="match status" value="1"/>
</dbReference>
<feature type="transmembrane region" description="Helical" evidence="9">
    <location>
        <begin position="468"/>
        <end position="488"/>
    </location>
</feature>
<dbReference type="OrthoDB" id="9775735at2"/>
<feature type="transmembrane region" description="Helical" evidence="9">
    <location>
        <begin position="9"/>
        <end position="27"/>
    </location>
</feature>
<dbReference type="AlphaFoldDB" id="A0A431V6A2"/>
<keyword evidence="11" id="KW-1185">Reference proteome</keyword>
<evidence type="ECO:0000256" key="5">
    <source>
        <dbReference type="ARBA" id="ARBA00022692"/>
    </source>
</evidence>
<feature type="transmembrane region" description="Helical" evidence="9">
    <location>
        <begin position="47"/>
        <end position="66"/>
    </location>
</feature>
<keyword evidence="6 9" id="KW-1133">Transmembrane helix</keyword>
<feature type="transmembrane region" description="Helical" evidence="9">
    <location>
        <begin position="388"/>
        <end position="416"/>
    </location>
</feature>
<dbReference type="Proteomes" id="UP000267400">
    <property type="component" value="Unassembled WGS sequence"/>
</dbReference>
<dbReference type="RefSeq" id="WP_126482732.1">
    <property type="nucleotide sequence ID" value="NZ_RXNS01000006.1"/>
</dbReference>
<accession>A0A431V6A2</accession>
<feature type="region of interest" description="Disordered" evidence="8">
    <location>
        <begin position="531"/>
        <end position="565"/>
    </location>
</feature>
<evidence type="ECO:0000256" key="6">
    <source>
        <dbReference type="ARBA" id="ARBA00022989"/>
    </source>
</evidence>
<keyword evidence="7 9" id="KW-0472">Membrane</keyword>
<feature type="transmembrane region" description="Helical" evidence="9">
    <location>
        <begin position="443"/>
        <end position="462"/>
    </location>
</feature>
<dbReference type="GO" id="GO:0022857">
    <property type="term" value="F:transmembrane transporter activity"/>
    <property type="evidence" value="ECO:0007669"/>
    <property type="project" value="InterPro"/>
</dbReference>
<evidence type="ECO:0000313" key="10">
    <source>
        <dbReference type="EMBL" id="RTR04992.1"/>
    </source>
</evidence>
<name>A0A431V6A2_9GAMM</name>
<evidence type="ECO:0000256" key="8">
    <source>
        <dbReference type="SAM" id="MobiDB-lite"/>
    </source>
</evidence>
<gene>
    <name evidence="10" type="ORF">EKG36_07680</name>
</gene>
<keyword evidence="3" id="KW-0813">Transport</keyword>
<dbReference type="InterPro" id="IPR000060">
    <property type="entry name" value="BCCT_transptr"/>
</dbReference>
<dbReference type="NCBIfam" id="TIGR00842">
    <property type="entry name" value="bcct"/>
    <property type="match status" value="1"/>
</dbReference>
<dbReference type="GO" id="GO:0005886">
    <property type="term" value="C:plasma membrane"/>
    <property type="evidence" value="ECO:0007669"/>
    <property type="project" value="UniProtKB-SubCell"/>
</dbReference>
<sequence length="565" mass="60523">MPRQDSRRVFVASVTAILGVVIAGASAPDTISELAASGLEAVTRLFGWFYLASLFGFVLLLVCLALSRYGKVRLGPQDATPDYDAFSWISMLLAAGLGVGLVFYGMAEPMRHYLEPPYGGVPAQSPEAARLAIQYSFFNWGVHQWSVFALAGLIVAYFQFRKGRAGLVSSVLSTVTPRRPHGRPWAPWLDVFAVVATVMGVATSLGLGVLQVNGGLRAVFGLPESALSQLLILLVMFVAYMASTLAGLDKGIRRLSNLNMLLCLAMLLYVLVSGPTLKILETLTLGFGDYLQNFIGMSLRTTPYSEDGWASEWTLFYWSWAIAWSPFVGTFVARVSRGRTIREYVLGVLLVPSLLACLWMGVFGGAAIHLERAGGAGLAAATQADMNVALFEMLALLPLSGLTSVMAMMLILVFLVTSADSASYIVAQMTDGGSINPPVFKRVAWGILIAASCLTLIVLGGLDGLQSASVLASLPFSFVLFAMAAVLVRTLRQDHDALLGLLYRRHGEVPVGADAIEAESLVRQRHARPLPLTAKGAAGQACESRRRSPTREAAPVDAEEGVTAP</sequence>
<feature type="transmembrane region" description="Helical" evidence="9">
    <location>
        <begin position="345"/>
        <end position="368"/>
    </location>
</feature>
<feature type="transmembrane region" description="Helical" evidence="9">
    <location>
        <begin position="188"/>
        <end position="210"/>
    </location>
</feature>
<protein>
    <submittedName>
        <fullName evidence="10">BCCT family transporter</fullName>
    </submittedName>
</protein>
<dbReference type="PANTHER" id="PTHR30047">
    <property type="entry name" value="HIGH-AFFINITY CHOLINE TRANSPORT PROTEIN-RELATED"/>
    <property type="match status" value="1"/>
</dbReference>